<reference evidence="1 2" key="1">
    <citation type="submission" date="2020-03" db="EMBL/GenBank/DDBJ databases">
        <title>Salinimicrobium sp. nov, isolated from SCS.</title>
        <authorList>
            <person name="Cao W.R."/>
        </authorList>
    </citation>
    <scope>NUCLEOTIDE SEQUENCE [LARGE SCALE GENOMIC DNA]</scope>
    <source>
        <strain evidence="2">J15B91</strain>
    </source>
</reference>
<evidence type="ECO:0000313" key="1">
    <source>
        <dbReference type="EMBL" id="NJW55022.1"/>
    </source>
</evidence>
<organism evidence="1 2">
    <name type="scientific">Salinimicrobium oceani</name>
    <dbReference type="NCBI Taxonomy" id="2722702"/>
    <lineage>
        <taxon>Bacteria</taxon>
        <taxon>Pseudomonadati</taxon>
        <taxon>Bacteroidota</taxon>
        <taxon>Flavobacteriia</taxon>
        <taxon>Flavobacteriales</taxon>
        <taxon>Flavobacteriaceae</taxon>
        <taxon>Salinimicrobium</taxon>
    </lineage>
</organism>
<keyword evidence="2" id="KW-1185">Reference proteome</keyword>
<feature type="non-terminal residue" evidence="1">
    <location>
        <position position="54"/>
    </location>
</feature>
<name>A0ABX1D6T2_9FLAO</name>
<dbReference type="Proteomes" id="UP000703674">
    <property type="component" value="Unassembled WGS sequence"/>
</dbReference>
<dbReference type="EMBL" id="JAAVJR010000729">
    <property type="protein sequence ID" value="NJW55022.1"/>
    <property type="molecule type" value="Genomic_DNA"/>
</dbReference>
<gene>
    <name evidence="1" type="ORF">HC175_19100</name>
</gene>
<sequence>MPTKSLQARKNLLSDPQEQLKYLSNGIFGSGELPLFREKIAATGDLPLKPKKLE</sequence>
<comment type="caution">
    <text evidence="1">The sequence shown here is derived from an EMBL/GenBank/DDBJ whole genome shotgun (WGS) entry which is preliminary data.</text>
</comment>
<protein>
    <submittedName>
        <fullName evidence="1">Radical SAM protein</fullName>
    </submittedName>
</protein>
<proteinExistence type="predicted"/>
<accession>A0ABX1D6T2</accession>
<evidence type="ECO:0000313" key="2">
    <source>
        <dbReference type="Proteomes" id="UP000703674"/>
    </source>
</evidence>